<sequence length="353" mass="38073">MRNVSWHSRHVESTWCGWATPPAPRHCVVAAVPAPSVAYVKAGFTHCPLSPRPSPKVQNPGFITRGCRIGQLILSWFLARHTGSSRFRKGHAMYPPPLPYQGYPPPPTPLRPVRGVAIFAVVALVCDSLIGIVAAVIDLWYASLVDHMIVDLDSVSEAEIDTGDFVYGLSGIFETVVYLVAVVAFLVWLFRVRANAEILSPGGHRHSRPWLIFGWMVPIVNFWFPKQIVDDIWYASSRVSSPPRGLFNVWWAAWLIGTWGTNVAVRLLFNSDGLEPLAAAARFDVVSIVLMLIAAVLAIGVIRKITEAQEEHRSAAAAGMTPGGMPSGGMASGTPGGIGGMAPGAPGGDHPGY</sequence>
<feature type="transmembrane region" description="Helical" evidence="2">
    <location>
        <begin position="249"/>
        <end position="269"/>
    </location>
</feature>
<feature type="transmembrane region" description="Helical" evidence="2">
    <location>
        <begin position="281"/>
        <end position="302"/>
    </location>
</feature>
<keyword evidence="2" id="KW-1133">Transmembrane helix</keyword>
<keyword evidence="2" id="KW-0812">Transmembrane</keyword>
<evidence type="ECO:0000256" key="2">
    <source>
        <dbReference type="SAM" id="Phobius"/>
    </source>
</evidence>
<dbReference type="AlphaFoldDB" id="A0A243RS49"/>
<dbReference type="Proteomes" id="UP000194761">
    <property type="component" value="Unassembled WGS sequence"/>
</dbReference>
<dbReference type="Pfam" id="PF14219">
    <property type="entry name" value="DUF4328"/>
    <property type="match status" value="1"/>
</dbReference>
<dbReference type="EMBL" id="NGFP01000030">
    <property type="protein sequence ID" value="OUC97870.1"/>
    <property type="molecule type" value="Genomic_DNA"/>
</dbReference>
<feature type="transmembrane region" description="Helical" evidence="2">
    <location>
        <begin position="165"/>
        <end position="190"/>
    </location>
</feature>
<accession>A0A243RS49</accession>
<gene>
    <name evidence="4" type="ORF">CA984_09500</name>
</gene>
<evidence type="ECO:0000313" key="5">
    <source>
        <dbReference type="Proteomes" id="UP000194761"/>
    </source>
</evidence>
<dbReference type="InterPro" id="IPR025565">
    <property type="entry name" value="DUF4328"/>
</dbReference>
<keyword evidence="5" id="KW-1185">Reference proteome</keyword>
<evidence type="ECO:0000313" key="4">
    <source>
        <dbReference type="EMBL" id="OUC97870.1"/>
    </source>
</evidence>
<feature type="domain" description="DUF4328" evidence="3">
    <location>
        <begin position="154"/>
        <end position="306"/>
    </location>
</feature>
<name>A0A243RS49_9ACTN</name>
<evidence type="ECO:0000259" key="3">
    <source>
        <dbReference type="Pfam" id="PF14219"/>
    </source>
</evidence>
<evidence type="ECO:0000256" key="1">
    <source>
        <dbReference type="SAM" id="MobiDB-lite"/>
    </source>
</evidence>
<comment type="caution">
    <text evidence="4">The sequence shown here is derived from an EMBL/GenBank/DDBJ whole genome shotgun (WGS) entry which is preliminary data.</text>
</comment>
<proteinExistence type="predicted"/>
<keyword evidence="2" id="KW-0472">Membrane</keyword>
<feature type="region of interest" description="Disordered" evidence="1">
    <location>
        <begin position="313"/>
        <end position="353"/>
    </location>
</feature>
<feature type="transmembrane region" description="Helical" evidence="2">
    <location>
        <begin position="116"/>
        <end position="145"/>
    </location>
</feature>
<reference evidence="4 5" key="1">
    <citation type="submission" date="2017-05" db="EMBL/GenBank/DDBJ databases">
        <title>Biotechnological potential of actinobacteria isolated from South African environments.</title>
        <authorList>
            <person name="Le Roes-Hill M."/>
            <person name="Prins A."/>
            <person name="Durrell K.A."/>
        </authorList>
    </citation>
    <scope>NUCLEOTIDE SEQUENCE [LARGE SCALE GENOMIC DNA]</scope>
    <source>
        <strain evidence="4">M26</strain>
    </source>
</reference>
<organism evidence="4 5">
    <name type="scientific">Streptosporangium minutum</name>
    <dbReference type="NCBI Taxonomy" id="569862"/>
    <lineage>
        <taxon>Bacteria</taxon>
        <taxon>Bacillati</taxon>
        <taxon>Actinomycetota</taxon>
        <taxon>Actinomycetes</taxon>
        <taxon>Streptosporangiales</taxon>
        <taxon>Streptosporangiaceae</taxon>
        <taxon>Streptosporangium</taxon>
    </lineage>
</organism>
<protein>
    <recommendedName>
        <fullName evidence="3">DUF4328 domain-containing protein</fullName>
    </recommendedName>
</protein>
<feature type="compositionally biased region" description="Gly residues" evidence="1">
    <location>
        <begin position="321"/>
        <end position="353"/>
    </location>
</feature>